<dbReference type="InterPro" id="IPR001005">
    <property type="entry name" value="SANT/Myb"/>
</dbReference>
<evidence type="ECO:0000313" key="3">
    <source>
        <dbReference type="EMBL" id="KAK5173697.1"/>
    </source>
</evidence>
<evidence type="ECO:0000313" key="4">
    <source>
        <dbReference type="Proteomes" id="UP001337655"/>
    </source>
</evidence>
<feature type="domain" description="Myb-like" evidence="2">
    <location>
        <begin position="152"/>
        <end position="202"/>
    </location>
</feature>
<dbReference type="Pfam" id="PF13921">
    <property type="entry name" value="Myb_DNA-bind_6"/>
    <property type="match status" value="1"/>
</dbReference>
<evidence type="ECO:0000259" key="2">
    <source>
        <dbReference type="PROSITE" id="PS50090"/>
    </source>
</evidence>
<gene>
    <name evidence="3" type="ORF">LTR77_002378</name>
</gene>
<dbReference type="GO" id="GO:0000981">
    <property type="term" value="F:DNA-binding transcription factor activity, RNA polymerase II-specific"/>
    <property type="evidence" value="ECO:0007669"/>
    <property type="project" value="TreeGrafter"/>
</dbReference>
<dbReference type="EMBL" id="JAVRRT010000003">
    <property type="protein sequence ID" value="KAK5173697.1"/>
    <property type="molecule type" value="Genomic_DNA"/>
</dbReference>
<dbReference type="PANTHER" id="PTHR45614">
    <property type="entry name" value="MYB PROTEIN-RELATED"/>
    <property type="match status" value="1"/>
</dbReference>
<proteinExistence type="predicted"/>
<organism evidence="3 4">
    <name type="scientific">Saxophila tyrrhenica</name>
    <dbReference type="NCBI Taxonomy" id="1690608"/>
    <lineage>
        <taxon>Eukaryota</taxon>
        <taxon>Fungi</taxon>
        <taxon>Dikarya</taxon>
        <taxon>Ascomycota</taxon>
        <taxon>Pezizomycotina</taxon>
        <taxon>Dothideomycetes</taxon>
        <taxon>Dothideomycetidae</taxon>
        <taxon>Mycosphaerellales</taxon>
        <taxon>Extremaceae</taxon>
        <taxon>Saxophila</taxon>
    </lineage>
</organism>
<feature type="domain" description="Myb-like" evidence="2">
    <location>
        <begin position="29"/>
        <end position="78"/>
    </location>
</feature>
<dbReference type="GO" id="GO:0005634">
    <property type="term" value="C:nucleus"/>
    <property type="evidence" value="ECO:0007669"/>
    <property type="project" value="TreeGrafter"/>
</dbReference>
<dbReference type="GeneID" id="89923725"/>
<dbReference type="RefSeq" id="XP_064662392.1">
    <property type="nucleotide sequence ID" value="XM_064799637.1"/>
</dbReference>
<dbReference type="PROSITE" id="PS50090">
    <property type="entry name" value="MYB_LIKE"/>
    <property type="match status" value="3"/>
</dbReference>
<protein>
    <recommendedName>
        <fullName evidence="2">Myb-like domain-containing protein</fullName>
    </recommendedName>
</protein>
<dbReference type="Proteomes" id="UP001337655">
    <property type="component" value="Unassembled WGS sequence"/>
</dbReference>
<feature type="domain" description="Myb-like" evidence="2">
    <location>
        <begin position="204"/>
        <end position="253"/>
    </location>
</feature>
<sequence length="290" mass="33930">MKWAGIQQALSHRSTVSLQNRWAKHLSPGGGRDRSLFTKDEDRLIAELRANRVGWPEIQRKLPHRTRATLVTRWSRFIRPQLKIRKTGTRMFNGRSTSDFTPEEDARLLRLKSQGTKWRLIASQFPPRSAYHLQARLYKLKLISSYDTARSNARSSEPPWSGQEEAQLLRLRDEERLSWPEVMRHFPTRRHRKVQAHYRKLQSLPAKHKNPYSDVEDEALVRLKAVNQSWAQIANDIPGRSESSLQQRYRYRLDRARYWAEYERLPEVARSSAGVEERTGSKPEQAGAVV</sequence>
<dbReference type="InterPro" id="IPR009057">
    <property type="entry name" value="Homeodomain-like_sf"/>
</dbReference>
<reference evidence="3 4" key="1">
    <citation type="submission" date="2023-08" db="EMBL/GenBank/DDBJ databases">
        <title>Black Yeasts Isolated from many extreme environments.</title>
        <authorList>
            <person name="Coleine C."/>
            <person name="Stajich J.E."/>
            <person name="Selbmann L."/>
        </authorList>
    </citation>
    <scope>NUCLEOTIDE SEQUENCE [LARGE SCALE GENOMIC DNA]</scope>
    <source>
        <strain evidence="3 4">CCFEE 5935</strain>
    </source>
</reference>
<dbReference type="SMART" id="SM00717">
    <property type="entry name" value="SANT"/>
    <property type="match status" value="4"/>
</dbReference>
<dbReference type="SUPFAM" id="SSF46689">
    <property type="entry name" value="Homeodomain-like"/>
    <property type="match status" value="4"/>
</dbReference>
<feature type="region of interest" description="Disordered" evidence="1">
    <location>
        <begin position="269"/>
        <end position="290"/>
    </location>
</feature>
<dbReference type="InterPro" id="IPR050560">
    <property type="entry name" value="MYB_TF"/>
</dbReference>
<name>A0AAV9PL28_9PEZI</name>
<dbReference type="Pfam" id="PF00249">
    <property type="entry name" value="Myb_DNA-binding"/>
    <property type="match status" value="1"/>
</dbReference>
<dbReference type="CDD" id="cd00167">
    <property type="entry name" value="SANT"/>
    <property type="match status" value="2"/>
</dbReference>
<keyword evidence="4" id="KW-1185">Reference proteome</keyword>
<comment type="caution">
    <text evidence="3">The sequence shown here is derived from an EMBL/GenBank/DDBJ whole genome shotgun (WGS) entry which is preliminary data.</text>
</comment>
<dbReference type="GO" id="GO:0000978">
    <property type="term" value="F:RNA polymerase II cis-regulatory region sequence-specific DNA binding"/>
    <property type="evidence" value="ECO:0007669"/>
    <property type="project" value="TreeGrafter"/>
</dbReference>
<dbReference type="Gene3D" id="1.10.10.60">
    <property type="entry name" value="Homeodomain-like"/>
    <property type="match status" value="3"/>
</dbReference>
<dbReference type="AlphaFoldDB" id="A0AAV9PL28"/>
<accession>A0AAV9PL28</accession>
<evidence type="ECO:0000256" key="1">
    <source>
        <dbReference type="SAM" id="MobiDB-lite"/>
    </source>
</evidence>